<feature type="domain" description="CBS" evidence="11">
    <location>
        <begin position="253"/>
        <end position="314"/>
    </location>
</feature>
<evidence type="ECO:0000256" key="10">
    <source>
        <dbReference type="SAM" id="Phobius"/>
    </source>
</evidence>
<gene>
    <name evidence="13" type="ORF">Abiwalacus_06340</name>
</gene>
<sequence length="470" mass="51963">MSDPDPLSILAASGAAEVPVIEPALGGIALAVAGLVLFLLLNAFFVASEFALMKVRESQLHAEEGATARTRRKLVLAKKAVRHLDLYLSACQIGITLSSLALGFLGAPFVAELTAPFLYSLGLEASAPVYWAALVLTFLFFACCHVVLGEFLPKCMAVRHPGKSVMAVAPLLYSFYGVFKYTGILGLTNGIARFIMKYLLGIDPGVAACTVHSTDELMYLVEESERSRELTRQEAEISKNALELNDMCVKDVMTPRSEVDVMDLTAPFEENWALARESWHTRFPLVEGDHLDEVKGWVHVKDLLKLVGQDNPDLMSVKRELRVVPDTMPLDSLLTFFLKEHAHFALVVDEFGDSIGLVFLDDILEQIVGDDIQDEFDREEMREFVKTGKDTYAVNGAVTLFDLADYLPEMDLDCPGVTTLGGYMISQLGHIPEEGEELKIGRYRAVVTGSDGRRITQILLTRLPEEQEEK</sequence>
<feature type="domain" description="CNNM transmembrane" evidence="12">
    <location>
        <begin position="24"/>
        <end position="234"/>
    </location>
</feature>
<dbReference type="InterPro" id="IPR046342">
    <property type="entry name" value="CBS_dom_sf"/>
</dbReference>
<name>A0ABN6QEU6_9BACT</name>
<keyword evidence="3 9" id="KW-0812">Transmembrane</keyword>
<dbReference type="Gene3D" id="3.30.465.10">
    <property type="match status" value="1"/>
</dbReference>
<dbReference type="InterPro" id="IPR005170">
    <property type="entry name" value="Transptr-assoc_dom"/>
</dbReference>
<dbReference type="InterPro" id="IPR051676">
    <property type="entry name" value="UPF0053_domain"/>
</dbReference>
<feature type="transmembrane region" description="Helical" evidence="10">
    <location>
        <begin position="129"/>
        <end position="152"/>
    </location>
</feature>
<evidence type="ECO:0000256" key="3">
    <source>
        <dbReference type="ARBA" id="ARBA00022692"/>
    </source>
</evidence>
<feature type="transmembrane region" description="Helical" evidence="10">
    <location>
        <begin position="164"/>
        <end position="187"/>
    </location>
</feature>
<dbReference type="SMART" id="SM01091">
    <property type="entry name" value="CorC_HlyC"/>
    <property type="match status" value="1"/>
</dbReference>
<dbReference type="Pfam" id="PF03471">
    <property type="entry name" value="CorC_HlyC"/>
    <property type="match status" value="1"/>
</dbReference>
<accession>A0ABN6QEU6</accession>
<dbReference type="InterPro" id="IPR036318">
    <property type="entry name" value="FAD-bd_PCMH-like_sf"/>
</dbReference>
<keyword evidence="7 9" id="KW-0472">Membrane</keyword>
<dbReference type="SUPFAM" id="SSF56176">
    <property type="entry name" value="FAD-binding/transporter-associated domain-like"/>
    <property type="match status" value="1"/>
</dbReference>
<comment type="subcellular location">
    <subcellularLocation>
        <location evidence="1">Cell membrane</location>
        <topology evidence="1">Multi-pass membrane protein</topology>
    </subcellularLocation>
</comment>
<evidence type="ECO:0000256" key="5">
    <source>
        <dbReference type="ARBA" id="ARBA00022989"/>
    </source>
</evidence>
<evidence type="ECO:0000313" key="14">
    <source>
        <dbReference type="Proteomes" id="UP001062263"/>
    </source>
</evidence>
<keyword evidence="4" id="KW-0677">Repeat</keyword>
<evidence type="ECO:0000313" key="13">
    <source>
        <dbReference type="EMBL" id="BDL43060.1"/>
    </source>
</evidence>
<proteinExistence type="predicted"/>
<evidence type="ECO:0000256" key="2">
    <source>
        <dbReference type="ARBA" id="ARBA00022475"/>
    </source>
</evidence>
<feature type="domain" description="CBS" evidence="11">
    <location>
        <begin position="315"/>
        <end position="375"/>
    </location>
</feature>
<dbReference type="EMBL" id="AP025943">
    <property type="protein sequence ID" value="BDL43060.1"/>
    <property type="molecule type" value="Genomic_DNA"/>
</dbReference>
<dbReference type="Pfam" id="PF00571">
    <property type="entry name" value="CBS"/>
    <property type="match status" value="2"/>
</dbReference>
<dbReference type="InterPro" id="IPR002550">
    <property type="entry name" value="CNNM"/>
</dbReference>
<dbReference type="PANTHER" id="PTHR43099:SF5">
    <property type="entry name" value="HLYC_CORC FAMILY TRANSPORTER"/>
    <property type="match status" value="1"/>
</dbReference>
<evidence type="ECO:0000256" key="1">
    <source>
        <dbReference type="ARBA" id="ARBA00004651"/>
    </source>
</evidence>
<feature type="transmembrane region" description="Helical" evidence="10">
    <location>
        <begin position="86"/>
        <end position="109"/>
    </location>
</feature>
<reference evidence="13" key="1">
    <citation type="submission" date="2022-06" db="EMBL/GenBank/DDBJ databases">
        <title>Akkermansia biwalacus sp. nov., an anaerobic mucin-degrading bacterium isolated from human intestine.</title>
        <authorList>
            <person name="Kobayashi Y."/>
            <person name="Inoue S."/>
            <person name="Kawahara T."/>
            <person name="Kohda N."/>
        </authorList>
    </citation>
    <scope>NUCLEOTIDE SEQUENCE</scope>
    <source>
        <strain evidence="13">WON2089</strain>
    </source>
</reference>
<keyword evidence="14" id="KW-1185">Reference proteome</keyword>
<dbReference type="Proteomes" id="UP001062263">
    <property type="component" value="Chromosome"/>
</dbReference>
<evidence type="ECO:0000259" key="11">
    <source>
        <dbReference type="PROSITE" id="PS51371"/>
    </source>
</evidence>
<dbReference type="InterPro" id="IPR044751">
    <property type="entry name" value="Ion_transp-like_CBS"/>
</dbReference>
<dbReference type="CDD" id="cd04590">
    <property type="entry name" value="CBS_pair_CorC_HlyC_assoc"/>
    <property type="match status" value="1"/>
</dbReference>
<organism evidence="13 14">
    <name type="scientific">Akkermansia biwaensis</name>
    <dbReference type="NCBI Taxonomy" id="2946555"/>
    <lineage>
        <taxon>Bacteria</taxon>
        <taxon>Pseudomonadati</taxon>
        <taxon>Verrucomicrobiota</taxon>
        <taxon>Verrucomicrobiia</taxon>
        <taxon>Verrucomicrobiales</taxon>
        <taxon>Akkermansiaceae</taxon>
        <taxon>Akkermansia</taxon>
    </lineage>
</organism>
<dbReference type="Gene3D" id="3.10.580.10">
    <property type="entry name" value="CBS-domain"/>
    <property type="match status" value="1"/>
</dbReference>
<dbReference type="InterPro" id="IPR000644">
    <property type="entry name" value="CBS_dom"/>
</dbReference>
<evidence type="ECO:0000256" key="7">
    <source>
        <dbReference type="ARBA" id="ARBA00023136"/>
    </source>
</evidence>
<evidence type="ECO:0000256" key="8">
    <source>
        <dbReference type="PROSITE-ProRule" id="PRU00703"/>
    </source>
</evidence>
<dbReference type="PROSITE" id="PS51371">
    <property type="entry name" value="CBS"/>
    <property type="match status" value="2"/>
</dbReference>
<evidence type="ECO:0000259" key="12">
    <source>
        <dbReference type="PROSITE" id="PS51846"/>
    </source>
</evidence>
<evidence type="ECO:0000256" key="6">
    <source>
        <dbReference type="ARBA" id="ARBA00023122"/>
    </source>
</evidence>
<dbReference type="RefSeq" id="WP_215435685.1">
    <property type="nucleotide sequence ID" value="NZ_AP025943.1"/>
</dbReference>
<evidence type="ECO:0000256" key="9">
    <source>
        <dbReference type="PROSITE-ProRule" id="PRU01193"/>
    </source>
</evidence>
<dbReference type="PANTHER" id="PTHR43099">
    <property type="entry name" value="UPF0053 PROTEIN YRKA"/>
    <property type="match status" value="1"/>
</dbReference>
<keyword evidence="5 9" id="KW-1133">Transmembrane helix</keyword>
<keyword evidence="6 8" id="KW-0129">CBS domain</keyword>
<keyword evidence="2" id="KW-1003">Cell membrane</keyword>
<dbReference type="InterPro" id="IPR016169">
    <property type="entry name" value="FAD-bd_PCMH_sub2"/>
</dbReference>
<feature type="transmembrane region" description="Helical" evidence="10">
    <location>
        <begin position="24"/>
        <end position="47"/>
    </location>
</feature>
<protein>
    <submittedName>
        <fullName evidence="13">Membrane protein</fullName>
    </submittedName>
</protein>
<evidence type="ECO:0000256" key="4">
    <source>
        <dbReference type="ARBA" id="ARBA00022737"/>
    </source>
</evidence>
<dbReference type="Pfam" id="PF01595">
    <property type="entry name" value="CNNM"/>
    <property type="match status" value="1"/>
</dbReference>
<dbReference type="PROSITE" id="PS51846">
    <property type="entry name" value="CNNM"/>
    <property type="match status" value="1"/>
</dbReference>
<dbReference type="SUPFAM" id="SSF54631">
    <property type="entry name" value="CBS-domain pair"/>
    <property type="match status" value="1"/>
</dbReference>